<dbReference type="Pfam" id="PF02463">
    <property type="entry name" value="SMC_N"/>
    <property type="match status" value="1"/>
</dbReference>
<evidence type="ECO:0000256" key="7">
    <source>
        <dbReference type="ARBA" id="ARBA00022840"/>
    </source>
</evidence>
<evidence type="ECO:0000256" key="8">
    <source>
        <dbReference type="ARBA" id="ARBA00023125"/>
    </source>
</evidence>
<proteinExistence type="inferred from homology"/>
<dbReference type="Gene3D" id="1.20.1050.90">
    <property type="entry name" value="RecF/RecN/SMC, N-terminal domain"/>
    <property type="match status" value="1"/>
</dbReference>
<dbReference type="SUPFAM" id="SSF52540">
    <property type="entry name" value="P-loop containing nucleoside triphosphate hydrolases"/>
    <property type="match status" value="1"/>
</dbReference>
<dbReference type="Proteomes" id="UP000646484">
    <property type="component" value="Unassembled WGS sequence"/>
</dbReference>
<evidence type="ECO:0000256" key="3">
    <source>
        <dbReference type="ARBA" id="ARBA00020170"/>
    </source>
</evidence>
<evidence type="ECO:0000313" key="13">
    <source>
        <dbReference type="Proteomes" id="UP000646484"/>
    </source>
</evidence>
<evidence type="ECO:0000259" key="11">
    <source>
        <dbReference type="Pfam" id="PF02463"/>
    </source>
</evidence>
<dbReference type="InterPro" id="IPR001238">
    <property type="entry name" value="DNA-binding_RecF"/>
</dbReference>
<dbReference type="RefSeq" id="WP_186978476.1">
    <property type="nucleotide sequence ID" value="NZ_JACOOH010000010.1"/>
</dbReference>
<evidence type="ECO:0000256" key="10">
    <source>
        <dbReference type="RuleBase" id="RU000578"/>
    </source>
</evidence>
<accession>A0ABR7D625</accession>
<dbReference type="NCBIfam" id="TIGR00611">
    <property type="entry name" value="recf"/>
    <property type="match status" value="1"/>
</dbReference>
<evidence type="ECO:0000313" key="12">
    <source>
        <dbReference type="EMBL" id="MBC5623418.1"/>
    </source>
</evidence>
<sequence>MILKDLNIVNYKNIAEASIAFCPRFNCFIGNNGVGKTNILDAVYHLSMCKSYFNLPDAQSIRHGEAFFVLEGMYERDGEDIDVYCGVKKGVKKVFKKNKKSYERLSDHIGLLPLVMISPADVILIDGASEERRRFIDGVISQCDKEYLQVLIRYNRVLAQRNSFLKEYAGMPIDADMLSVWDEQLADNGRVILERRLAFITELAEVFQVYYDRVALGREKVTLEYSTTIKENDYLQSLRGSFDRDRVLTYTTVGIHRDDITLSIEGYPVKRLGSQGQKKSFLTALKFAQFAYLAQQKGVKPLLLLDDIFDKLDADRVSQIIRIVSEENFGQVFITDTNRGHIDEILRLHAIDYKIFKVDQGVISDFKF</sequence>
<feature type="binding site" evidence="9">
    <location>
        <begin position="30"/>
        <end position="37"/>
    </location>
    <ligand>
        <name>ATP</name>
        <dbReference type="ChEBI" id="CHEBI:30616"/>
    </ligand>
</feature>
<keyword evidence="7 9" id="KW-0067">ATP-binding</keyword>
<dbReference type="HAMAP" id="MF_00365">
    <property type="entry name" value="RecF"/>
    <property type="match status" value="1"/>
</dbReference>
<keyword evidence="9 10" id="KW-0227">DNA damage</keyword>
<keyword evidence="9 10" id="KW-0742">SOS response</keyword>
<keyword evidence="4 9" id="KW-0963">Cytoplasm</keyword>
<evidence type="ECO:0000256" key="4">
    <source>
        <dbReference type="ARBA" id="ARBA00022490"/>
    </source>
</evidence>
<gene>
    <name evidence="9" type="primary">recF</name>
    <name evidence="12" type="ORF">H8S64_20175</name>
</gene>
<comment type="caution">
    <text evidence="12">The sequence shown here is derived from an EMBL/GenBank/DDBJ whole genome shotgun (WGS) entry which is preliminary data.</text>
</comment>
<reference evidence="12 13" key="1">
    <citation type="submission" date="2020-08" db="EMBL/GenBank/DDBJ databases">
        <title>Genome public.</title>
        <authorList>
            <person name="Liu C."/>
            <person name="Sun Q."/>
        </authorList>
    </citation>
    <scope>NUCLEOTIDE SEQUENCE [LARGE SCALE GENOMIC DNA]</scope>
    <source>
        <strain evidence="12 13">NSJ-56</strain>
    </source>
</reference>
<protein>
    <recommendedName>
        <fullName evidence="3 9">DNA replication and repair protein RecF</fullName>
    </recommendedName>
</protein>
<dbReference type="PANTHER" id="PTHR32182:SF0">
    <property type="entry name" value="DNA REPLICATION AND REPAIR PROTEIN RECF"/>
    <property type="match status" value="1"/>
</dbReference>
<keyword evidence="8 9" id="KW-0238">DNA-binding</keyword>
<keyword evidence="9 10" id="KW-0234">DNA repair</keyword>
<keyword evidence="13" id="KW-1185">Reference proteome</keyword>
<evidence type="ECO:0000256" key="1">
    <source>
        <dbReference type="ARBA" id="ARBA00004496"/>
    </source>
</evidence>
<comment type="subcellular location">
    <subcellularLocation>
        <location evidence="1 9 10">Cytoplasm</location>
    </subcellularLocation>
</comment>
<evidence type="ECO:0000256" key="6">
    <source>
        <dbReference type="ARBA" id="ARBA00022741"/>
    </source>
</evidence>
<organism evidence="12 13">
    <name type="scientific">Butyricimonas hominis</name>
    <dbReference type="NCBI Taxonomy" id="2763032"/>
    <lineage>
        <taxon>Bacteria</taxon>
        <taxon>Pseudomonadati</taxon>
        <taxon>Bacteroidota</taxon>
        <taxon>Bacteroidia</taxon>
        <taxon>Bacteroidales</taxon>
        <taxon>Odoribacteraceae</taxon>
        <taxon>Butyricimonas</taxon>
    </lineage>
</organism>
<dbReference type="PROSITE" id="PS00617">
    <property type="entry name" value="RECF_1"/>
    <property type="match status" value="1"/>
</dbReference>
<dbReference type="EMBL" id="JACOOH010000010">
    <property type="protein sequence ID" value="MBC5623418.1"/>
    <property type="molecule type" value="Genomic_DNA"/>
</dbReference>
<dbReference type="InterPro" id="IPR003395">
    <property type="entry name" value="RecF/RecN/SMC_N"/>
</dbReference>
<evidence type="ECO:0000256" key="9">
    <source>
        <dbReference type="HAMAP-Rule" id="MF_00365"/>
    </source>
</evidence>
<comment type="function">
    <text evidence="9 10">The RecF protein is involved in DNA metabolism; it is required for DNA replication and normal SOS inducibility. RecF binds preferentially to single-stranded, linear DNA. It also seems to bind ATP.</text>
</comment>
<comment type="similarity">
    <text evidence="2 9 10">Belongs to the RecF family.</text>
</comment>
<evidence type="ECO:0000256" key="2">
    <source>
        <dbReference type="ARBA" id="ARBA00008016"/>
    </source>
</evidence>
<dbReference type="InterPro" id="IPR027417">
    <property type="entry name" value="P-loop_NTPase"/>
</dbReference>
<dbReference type="Gene3D" id="3.40.50.300">
    <property type="entry name" value="P-loop containing nucleotide triphosphate hydrolases"/>
    <property type="match status" value="1"/>
</dbReference>
<dbReference type="PANTHER" id="PTHR32182">
    <property type="entry name" value="DNA REPLICATION AND REPAIR PROTEIN RECF"/>
    <property type="match status" value="1"/>
</dbReference>
<evidence type="ECO:0000256" key="5">
    <source>
        <dbReference type="ARBA" id="ARBA00022705"/>
    </source>
</evidence>
<dbReference type="PROSITE" id="PS00618">
    <property type="entry name" value="RECF_2"/>
    <property type="match status" value="1"/>
</dbReference>
<feature type="domain" description="RecF/RecN/SMC N-terminal" evidence="11">
    <location>
        <begin position="3"/>
        <end position="349"/>
    </location>
</feature>
<dbReference type="InterPro" id="IPR042174">
    <property type="entry name" value="RecF_2"/>
</dbReference>
<dbReference type="InterPro" id="IPR018078">
    <property type="entry name" value="DNA-binding_RecF_CS"/>
</dbReference>
<name>A0ABR7D625_9BACT</name>
<keyword evidence="6 9" id="KW-0547">Nucleotide-binding</keyword>
<keyword evidence="5 9" id="KW-0235">DNA replication</keyword>